<evidence type="ECO:0000256" key="5">
    <source>
        <dbReference type="ARBA" id="ARBA00022763"/>
    </source>
</evidence>
<dbReference type="InterPro" id="IPR027417">
    <property type="entry name" value="P-loop_NTPase"/>
</dbReference>
<keyword evidence="12 14" id="KW-0238">DNA-binding</keyword>
<feature type="binding site" evidence="14">
    <location>
        <position position="786"/>
    </location>
    <ligand>
        <name>[4Fe-4S] cluster</name>
        <dbReference type="ChEBI" id="CHEBI:49883"/>
    </ligand>
</feature>
<evidence type="ECO:0000256" key="13">
    <source>
        <dbReference type="ARBA" id="ARBA00023204"/>
    </source>
</evidence>
<dbReference type="Pfam" id="PF12705">
    <property type="entry name" value="PDDEXK_1"/>
    <property type="match status" value="1"/>
</dbReference>
<keyword evidence="3 14" id="KW-0479">Metal-binding</keyword>
<evidence type="ECO:0000259" key="15">
    <source>
        <dbReference type="Pfam" id="PF12705"/>
    </source>
</evidence>
<dbReference type="Gene3D" id="3.90.320.10">
    <property type="match status" value="1"/>
</dbReference>
<feature type="binding site" evidence="14">
    <location>
        <position position="1103"/>
    </location>
    <ligand>
        <name>[4Fe-4S] cluster</name>
        <dbReference type="ChEBI" id="CHEBI:49883"/>
    </ligand>
</feature>
<dbReference type="GO" id="GO:0016787">
    <property type="term" value="F:hydrolase activity"/>
    <property type="evidence" value="ECO:0007669"/>
    <property type="project" value="UniProtKB-KW"/>
</dbReference>
<comment type="similarity">
    <text evidence="14">Belongs to the helicase family. AddB/RexB type 1 subfamily.</text>
</comment>
<dbReference type="InterPro" id="IPR049035">
    <property type="entry name" value="ADDB_N"/>
</dbReference>
<keyword evidence="8 14" id="KW-0269">Exonuclease</keyword>
<evidence type="ECO:0000256" key="8">
    <source>
        <dbReference type="ARBA" id="ARBA00022839"/>
    </source>
</evidence>
<dbReference type="SUPFAM" id="SSF52540">
    <property type="entry name" value="P-loop containing nucleoside triphosphate hydrolases"/>
    <property type="match status" value="2"/>
</dbReference>
<dbReference type="Gene3D" id="3.40.50.300">
    <property type="entry name" value="P-loop containing nucleotide triphosphate hydrolases"/>
    <property type="match status" value="3"/>
</dbReference>
<keyword evidence="5 14" id="KW-0227">DNA damage</keyword>
<evidence type="ECO:0000259" key="16">
    <source>
        <dbReference type="Pfam" id="PF21445"/>
    </source>
</evidence>
<dbReference type="PANTHER" id="PTHR30591:SF1">
    <property type="entry name" value="RECBCD ENZYME SUBUNIT RECC"/>
    <property type="match status" value="1"/>
</dbReference>
<feature type="binding site" evidence="14">
    <location>
        <position position="1100"/>
    </location>
    <ligand>
        <name>[4Fe-4S] cluster</name>
        <dbReference type="ChEBI" id="CHEBI:49883"/>
    </ligand>
</feature>
<keyword evidence="2 14" id="KW-0540">Nuclease</keyword>
<comment type="subunit">
    <text evidence="14">Heterodimer of AddA and AddB.</text>
</comment>
<comment type="function">
    <text evidence="14">The heterodimer acts as both an ATP-dependent DNA helicase and an ATP-dependent, dual-direction single-stranded exonuclease. Recognizes the chi site generating a DNA molecule suitable for the initiation of homologous recombination. The AddB subunit has 5' -&gt; 3' nuclease activity but not helicase activity.</text>
</comment>
<sequence length="1145" mass="132380">MSLRFIYGRAGSGKSQFCIENMNKKVKDGGNMPLIFIVPEQFSFQSEKNILNVIGEKAALRVKVLSFKRLAYKVFSEIGGVTRSHLNSAGRNMLIYHIMDKYKEELKTFSAAARKQGFVDTVAESISEFKKYEVTPDILVNVINKIENEELKNKLYDLSLIYREFNNLMEKNYIDPDDDLTVLREKIDYTTAFNGAEVWIDEFSSFTPQQYSIIEKLMKKCSRVNITLCMDGERKFTGADIFSVTESTENKILKIAAENNIKLEKPVFLNKKPFPRFSENKELAFIENNLYAFPYEIFKEKTSNIKIYNSANSFSEIEGVAREIISLCRDKDYRLNDIAVVAGNLESYEKVVSVIFKEYGIPYFMDQKRSIEDNNLVVLVNSIMEVFVKNWSYEAVFRYLKSGFSNIEAEDIDLIENYVLAAGIKGRKKWVLMDSWDYNIYDNDFERECSEETQQKLIRINDIRKKIIEPFKNFREKIVRRNTAAEICTALFEFLNEIDAPEKVEKLIGEFKEEGKQVLANIYSQIWNVIMELMNQIVEVMGDEKVNLDKFSKILLMGFKEHEMGLIPSSLDQVIVGSVSRLKSHCIKNLFIVGVNDGIFPSAGLEEGILSDNDRNLLLEKGVELAKDTKTRAFEEQFLVYTTLTNCSDNLIVSYPMSDIEGKSLRPSIIINRLKTLFPLMNVQSDIIKSEDDEENVNLISSQIPTFNEMVFAFRKSIDDNYRSELWRDVYRYYSKDEKWANISENILSGMFYTNQVDSISKEKAEKLYGTNPKMSVSRFEKYIACPFAYYVQYGLKLKERKMFNLTAPDIGSFMHKVIDEFCVEIKKNDIKWQDVDEKIRERIISDIVAREIGNNDNSIFNSSPKNAYFTGRIKRVLLKTSEIVTEHFKRGNFAPVGYEVSFENGGNYPPIIVEIDGGRKVVLTGRIDRIDMLEKDGKTYIRIIDYKSGNKIFKLSDVYYGLEIQLLLYLDAIMENEGENIFPAGALYLKMDNPVVKNKKDMTDEEIREEILKSFKMKGLLLSDPDIIKEMDKEMEGSSVIIPASIKKDGNLGKSSAISSSQFELLISHVRNVIMENCNKLIDGNIKINPYKKKENTPCEYCIYSSICRFDMEFEDNNYRYIDDKKDDEVWKLIESEKGEEENE</sequence>
<comment type="caution">
    <text evidence="17">The sequence shown here is derived from an EMBL/GenBank/DDBJ whole genome shotgun (WGS) entry which is preliminary data.</text>
</comment>
<comment type="cofactor">
    <cofactor evidence="14">
        <name>[4Fe-4S] cluster</name>
        <dbReference type="ChEBI" id="CHEBI:49883"/>
    </cofactor>
    <text evidence="14">Binds 1 [4Fe-4S] cluster.</text>
</comment>
<accession>A0ABW8TIY2</accession>
<protein>
    <recommendedName>
        <fullName evidence="14">ATP-dependent helicase/deoxyribonuclease subunit B</fullName>
        <ecNumber evidence="14">3.1.-.-</ecNumber>
    </recommendedName>
    <alternativeName>
        <fullName evidence="14">ATP-dependent helicase/nuclease subunit AddB</fullName>
    </alternativeName>
</protein>
<keyword evidence="1 14" id="KW-0004">4Fe-4S</keyword>
<proteinExistence type="inferred from homology"/>
<keyword evidence="10 14" id="KW-0408">Iron</keyword>
<dbReference type="Gene3D" id="6.10.140.1030">
    <property type="match status" value="1"/>
</dbReference>
<dbReference type="EMBL" id="JBJIAA010000012">
    <property type="protein sequence ID" value="MFL0251782.1"/>
    <property type="molecule type" value="Genomic_DNA"/>
</dbReference>
<name>A0ABW8TIY2_9CLOT</name>
<comment type="cofactor">
    <cofactor evidence="14">
        <name>Mg(2+)</name>
        <dbReference type="ChEBI" id="CHEBI:18420"/>
    </cofactor>
</comment>
<evidence type="ECO:0000256" key="11">
    <source>
        <dbReference type="ARBA" id="ARBA00023014"/>
    </source>
</evidence>
<feature type="domain" description="ATP-dependent helicase/deoxyribonuclease subunit B N-terminal" evidence="16">
    <location>
        <begin position="5"/>
        <end position="287"/>
    </location>
</feature>
<evidence type="ECO:0000256" key="10">
    <source>
        <dbReference type="ARBA" id="ARBA00023004"/>
    </source>
</evidence>
<evidence type="ECO:0000256" key="2">
    <source>
        <dbReference type="ARBA" id="ARBA00022722"/>
    </source>
</evidence>
<evidence type="ECO:0000256" key="14">
    <source>
        <dbReference type="HAMAP-Rule" id="MF_01452"/>
    </source>
</evidence>
<feature type="binding site" evidence="14">
    <location>
        <position position="1109"/>
    </location>
    <ligand>
        <name>[4Fe-4S] cluster</name>
        <dbReference type="ChEBI" id="CHEBI:49883"/>
    </ligand>
</feature>
<evidence type="ECO:0000256" key="9">
    <source>
        <dbReference type="ARBA" id="ARBA00022840"/>
    </source>
</evidence>
<evidence type="ECO:0000256" key="3">
    <source>
        <dbReference type="ARBA" id="ARBA00022723"/>
    </source>
</evidence>
<dbReference type="EC" id="3.1.-.-" evidence="14"/>
<feature type="domain" description="PD-(D/E)XK endonuclease-like" evidence="15">
    <location>
        <begin position="775"/>
        <end position="1110"/>
    </location>
</feature>
<dbReference type="InterPro" id="IPR014140">
    <property type="entry name" value="DNA_helicase_suAddB"/>
</dbReference>
<evidence type="ECO:0000313" key="17">
    <source>
        <dbReference type="EMBL" id="MFL0251782.1"/>
    </source>
</evidence>
<evidence type="ECO:0000256" key="7">
    <source>
        <dbReference type="ARBA" id="ARBA00022806"/>
    </source>
</evidence>
<evidence type="ECO:0000256" key="12">
    <source>
        <dbReference type="ARBA" id="ARBA00023125"/>
    </source>
</evidence>
<reference evidence="17 18" key="1">
    <citation type="submission" date="2024-11" db="EMBL/GenBank/DDBJ databases">
        <authorList>
            <person name="Heng Y.C."/>
            <person name="Lim A.C.H."/>
            <person name="Lee J.K.Y."/>
            <person name="Kittelmann S."/>
        </authorList>
    </citation>
    <scope>NUCLEOTIDE SEQUENCE [LARGE SCALE GENOMIC DNA]</scope>
    <source>
        <strain evidence="17 18">WILCCON 0114</strain>
    </source>
</reference>
<keyword evidence="4 14" id="KW-0547">Nucleotide-binding</keyword>
<dbReference type="HAMAP" id="MF_01452">
    <property type="entry name" value="AddB_type1"/>
    <property type="match status" value="1"/>
</dbReference>
<keyword evidence="11 14" id="KW-0411">Iron-sulfur</keyword>
<keyword evidence="7 14" id="KW-0347">Helicase</keyword>
<keyword evidence="6 14" id="KW-0378">Hydrolase</keyword>
<dbReference type="InterPro" id="IPR011604">
    <property type="entry name" value="PDDEXK-like_dom_sf"/>
</dbReference>
<keyword evidence="18" id="KW-1185">Reference proteome</keyword>
<dbReference type="GO" id="GO:0003678">
    <property type="term" value="F:DNA helicase activity"/>
    <property type="evidence" value="ECO:0007669"/>
    <property type="project" value="UniProtKB-EC"/>
</dbReference>
<evidence type="ECO:0000256" key="6">
    <source>
        <dbReference type="ARBA" id="ARBA00022801"/>
    </source>
</evidence>
<dbReference type="Proteomes" id="UP001623592">
    <property type="component" value="Unassembled WGS sequence"/>
</dbReference>
<keyword evidence="13 14" id="KW-0234">DNA repair</keyword>
<evidence type="ECO:0000313" key="18">
    <source>
        <dbReference type="Proteomes" id="UP001623592"/>
    </source>
</evidence>
<dbReference type="NCBIfam" id="TIGR02773">
    <property type="entry name" value="addB_Gpos"/>
    <property type="match status" value="1"/>
</dbReference>
<dbReference type="PANTHER" id="PTHR30591">
    <property type="entry name" value="RECBCD ENZYME SUBUNIT RECC"/>
    <property type="match status" value="1"/>
</dbReference>
<dbReference type="Pfam" id="PF21445">
    <property type="entry name" value="ADDB_N"/>
    <property type="match status" value="1"/>
</dbReference>
<evidence type="ECO:0000256" key="4">
    <source>
        <dbReference type="ARBA" id="ARBA00022741"/>
    </source>
</evidence>
<organism evidence="17 18">
    <name type="scientific">Clostridium neuense</name>
    <dbReference type="NCBI Taxonomy" id="1728934"/>
    <lineage>
        <taxon>Bacteria</taxon>
        <taxon>Bacillati</taxon>
        <taxon>Bacillota</taxon>
        <taxon>Clostridia</taxon>
        <taxon>Eubacteriales</taxon>
        <taxon>Clostridiaceae</taxon>
        <taxon>Clostridium</taxon>
    </lineage>
</organism>
<gene>
    <name evidence="14 17" type="primary">addB</name>
    <name evidence="17" type="ORF">ACJDT4_15290</name>
</gene>
<evidence type="ECO:0000256" key="1">
    <source>
        <dbReference type="ARBA" id="ARBA00022485"/>
    </source>
</evidence>
<keyword evidence="9 14" id="KW-0067">ATP-binding</keyword>
<comment type="miscellaneous">
    <text evidence="14">Despite having conserved helicase domains, this subunit does not have helicase activity.</text>
</comment>
<dbReference type="InterPro" id="IPR038726">
    <property type="entry name" value="PDDEXK_AddAB-type"/>
</dbReference>
<dbReference type="RefSeq" id="WP_406788431.1">
    <property type="nucleotide sequence ID" value="NZ_JBJIAA010000012.1"/>
</dbReference>